<dbReference type="RefSeq" id="WP_014683000.1">
    <property type="nucleotide sequence ID" value="NC_017772.1"/>
</dbReference>
<evidence type="ECO:0000256" key="2">
    <source>
        <dbReference type="ARBA" id="ARBA00008806"/>
    </source>
</evidence>
<keyword evidence="9" id="KW-0614">Plasmid</keyword>
<dbReference type="Pfam" id="PF12696">
    <property type="entry name" value="TraG-D_C"/>
    <property type="match status" value="1"/>
</dbReference>
<organism evidence="9">
    <name type="scientific">Pseudonocardia dioxanivorans (strain ATCC 55486 / DSM 44775 / JCM 13855 / CB1190)</name>
    <dbReference type="NCBI Taxonomy" id="675635"/>
    <lineage>
        <taxon>Bacteria</taxon>
        <taxon>Bacillati</taxon>
        <taxon>Actinomycetota</taxon>
        <taxon>Actinomycetes</taxon>
        <taxon>Pseudonocardiales</taxon>
        <taxon>Pseudonocardiaceae</taxon>
        <taxon>Pseudonocardia</taxon>
    </lineage>
</organism>
<evidence type="ECO:0000259" key="8">
    <source>
        <dbReference type="Pfam" id="PF12696"/>
    </source>
</evidence>
<evidence type="ECO:0000256" key="3">
    <source>
        <dbReference type="ARBA" id="ARBA00022475"/>
    </source>
</evidence>
<keyword evidence="3" id="KW-1003">Cell membrane</keyword>
<dbReference type="Gene3D" id="3.40.50.300">
    <property type="entry name" value="P-loop containing nucleotide triphosphate hydrolases"/>
    <property type="match status" value="1"/>
</dbReference>
<comment type="similarity">
    <text evidence="2">Belongs to the VirD4/TraG family.</text>
</comment>
<keyword evidence="10" id="KW-1185">Reference proteome</keyword>
<dbReference type="PANTHER" id="PTHR37937:SF1">
    <property type="entry name" value="CONJUGATIVE TRANSFER: DNA TRANSPORT"/>
    <property type="match status" value="1"/>
</dbReference>
<feature type="transmembrane region" description="Helical" evidence="7">
    <location>
        <begin position="80"/>
        <end position="103"/>
    </location>
</feature>
<dbReference type="InterPro" id="IPR003688">
    <property type="entry name" value="TraG/VirD4"/>
</dbReference>
<dbReference type="InterPro" id="IPR027417">
    <property type="entry name" value="P-loop_NTPase"/>
</dbReference>
<accession>F2L6Z5</accession>
<proteinExistence type="inferred from homology"/>
<dbReference type="CDD" id="cd01127">
    <property type="entry name" value="TrwB_TraG_TraD_VirD4"/>
    <property type="match status" value="1"/>
</dbReference>
<evidence type="ECO:0000313" key="10">
    <source>
        <dbReference type="Proteomes" id="UP000007809"/>
    </source>
</evidence>
<protein>
    <submittedName>
        <fullName evidence="9">TRAG family protein</fullName>
    </submittedName>
</protein>
<gene>
    <name evidence="9" type="ORF">Psed_6900</name>
</gene>
<keyword evidence="6 7" id="KW-0472">Membrane</keyword>
<sequence length="624" mass="66428">MSTTARPPLRLHDAGAPLTLLGVLAFGFVLSLTTWLSALIAAAPGFSVPALGSPFLRALVRGLAADSLDPMVGATGSRSAFWFAFAAMCCPIIGGAVSLTMVVSDRLGRLGSPAASLAGRRDYRDMHGRGAQQRAVTLRPSLSERQLTPADLGIRLGRLGKQDLYASEEDVLLEIAGPRSNKTSAMVVPAVLSAPASVITTSNKVDVYTLTVGVRSQVGRVYVLDPQGLSGVEQTWWWNPLASIQDMADAQLLVTHFSQTIGAGHERADPYFTKGAERLLGQLLVAAAHGGPGHSLRDVRQWLATRSEEPVRLLKDAGFNDLAEGLQGTIEAPADQRGGLYETALTAISCLESEAVARYVTPPSTWTSAPRINRVEEFDPWSFVVGGHGPGGDTFYMLTREGAGTGAPVVAALVDHLLRITAAAATARGGRIDPPVRAVLDEAANICPIRNLPDLYSYFGSMSIQVMTFLQSYGQGVAVWGRSGMDKLWSAATIKLVGAGVHDPEFCEHVSRLIGEHDVPTWSDQRGRGGSSTSYSTRRDRILAASDVAALPKTQAVLIAAGRRPGLITLMPWYAERDADTISEYAAEAADQVRQAAVASLGPANPLARLLTHERQRTLGNAQQ</sequence>
<feature type="domain" description="TraD/TraG TraM recognition site" evidence="8">
    <location>
        <begin position="435"/>
        <end position="553"/>
    </location>
</feature>
<dbReference type="Proteomes" id="UP000007809">
    <property type="component" value="Plasmid pPSED02"/>
</dbReference>
<evidence type="ECO:0000256" key="4">
    <source>
        <dbReference type="ARBA" id="ARBA00022692"/>
    </source>
</evidence>
<geneLocation type="plasmid" evidence="9 10">
    <name>pPSED02</name>
</geneLocation>
<dbReference type="GO" id="GO:0005886">
    <property type="term" value="C:plasma membrane"/>
    <property type="evidence" value="ECO:0007669"/>
    <property type="project" value="UniProtKB-SubCell"/>
</dbReference>
<reference evidence="9" key="1">
    <citation type="journal article" date="2011" name="J. Bacteriol.">
        <title>Genome sequence of the 1,4-dioxane-degrading Pseudonocardia dioxanivorans strain CB1190.</title>
        <authorList>
            <person name="Sales C.M."/>
            <person name="Mahendra S."/>
            <person name="Grostern A."/>
            <person name="Parales R.E."/>
            <person name="Goodwin L.A."/>
            <person name="Woyke T."/>
            <person name="Nolan M."/>
            <person name="Lapidus A."/>
            <person name="Chertkov O."/>
            <person name="Ovchinnikova G."/>
            <person name="Sczyrba A."/>
            <person name="Alvarez-Cohen L."/>
        </authorList>
    </citation>
    <scope>NUCLEOTIDE SEQUENCE</scope>
    <source>
        <strain evidence="9">CB1190</strain>
    </source>
</reference>
<dbReference type="SUPFAM" id="SSF52540">
    <property type="entry name" value="P-loop containing nucleoside triphosphate hydrolases"/>
    <property type="match status" value="1"/>
</dbReference>
<dbReference type="AlphaFoldDB" id="F2L6Z5"/>
<evidence type="ECO:0000256" key="6">
    <source>
        <dbReference type="ARBA" id="ARBA00023136"/>
    </source>
</evidence>
<dbReference type="Pfam" id="PF02534">
    <property type="entry name" value="T4SS-DNA_transf"/>
    <property type="match status" value="1"/>
</dbReference>
<feature type="transmembrane region" description="Helical" evidence="7">
    <location>
        <begin position="20"/>
        <end position="43"/>
    </location>
</feature>
<dbReference type="PANTHER" id="PTHR37937">
    <property type="entry name" value="CONJUGATIVE TRANSFER: DNA TRANSPORT"/>
    <property type="match status" value="1"/>
</dbReference>
<keyword evidence="5 7" id="KW-1133">Transmembrane helix</keyword>
<dbReference type="InterPro" id="IPR032689">
    <property type="entry name" value="TraG-D_C"/>
</dbReference>
<comment type="subcellular location">
    <subcellularLocation>
        <location evidence="1">Cell membrane</location>
        <topology evidence="1">Multi-pass membrane protein</topology>
    </subcellularLocation>
</comment>
<evidence type="ECO:0000256" key="1">
    <source>
        <dbReference type="ARBA" id="ARBA00004651"/>
    </source>
</evidence>
<evidence type="ECO:0000313" key="9">
    <source>
        <dbReference type="EMBL" id="AEA28968.1"/>
    </source>
</evidence>
<evidence type="ECO:0000256" key="7">
    <source>
        <dbReference type="SAM" id="Phobius"/>
    </source>
</evidence>
<keyword evidence="4 7" id="KW-0812">Transmembrane</keyword>
<name>F2L6Z5_PSEUX</name>
<dbReference type="EMBL" id="CP002595">
    <property type="protein sequence ID" value="AEA28968.1"/>
    <property type="molecule type" value="Genomic_DNA"/>
</dbReference>
<dbReference type="InterPro" id="IPR051539">
    <property type="entry name" value="T4SS-coupling_protein"/>
</dbReference>
<evidence type="ECO:0000256" key="5">
    <source>
        <dbReference type="ARBA" id="ARBA00022989"/>
    </source>
</evidence>